<sequence>MKKIEEQMSCKLSKADALEYIDKEKITFTAIINEAEAVETKLKEENE</sequence>
<accession>A0A9W6DGX3</accession>
<keyword evidence="2" id="KW-1185">Reference proteome</keyword>
<name>A0A9W6DGX3_9FIRM</name>
<comment type="caution">
    <text evidence="1">The sequence shown here is derived from an EMBL/GenBank/DDBJ whole genome shotgun (WGS) entry which is preliminary data.</text>
</comment>
<gene>
    <name evidence="1" type="ORF">SH1V18_27240</name>
</gene>
<dbReference type="RefSeq" id="WP_281816255.1">
    <property type="nucleotide sequence ID" value="NZ_BRLB01000008.1"/>
</dbReference>
<dbReference type="AlphaFoldDB" id="A0A9W6DGX3"/>
<dbReference type="Proteomes" id="UP001144256">
    <property type="component" value="Unassembled WGS sequence"/>
</dbReference>
<proteinExistence type="predicted"/>
<reference evidence="1" key="1">
    <citation type="submission" date="2022-06" db="EMBL/GenBank/DDBJ databases">
        <title>Vallitalea longa sp. nov., an anaerobic bacterium isolated from marine sediment.</title>
        <authorList>
            <person name="Hirano S."/>
            <person name="Terahara T."/>
            <person name="Mori K."/>
            <person name="Hamada M."/>
            <person name="Matsumoto R."/>
            <person name="Kobayashi T."/>
        </authorList>
    </citation>
    <scope>NUCLEOTIDE SEQUENCE</scope>
    <source>
        <strain evidence="1">SH18-1</strain>
    </source>
</reference>
<organism evidence="1 2">
    <name type="scientific">Vallitalea longa</name>
    <dbReference type="NCBI Taxonomy" id="2936439"/>
    <lineage>
        <taxon>Bacteria</taxon>
        <taxon>Bacillati</taxon>
        <taxon>Bacillota</taxon>
        <taxon>Clostridia</taxon>
        <taxon>Lachnospirales</taxon>
        <taxon>Vallitaleaceae</taxon>
        <taxon>Vallitalea</taxon>
    </lineage>
</organism>
<evidence type="ECO:0000313" key="1">
    <source>
        <dbReference type="EMBL" id="GKX30244.1"/>
    </source>
</evidence>
<protein>
    <submittedName>
        <fullName evidence="1">Uncharacterized protein</fullName>
    </submittedName>
</protein>
<dbReference type="EMBL" id="BRLB01000008">
    <property type="protein sequence ID" value="GKX30244.1"/>
    <property type="molecule type" value="Genomic_DNA"/>
</dbReference>
<evidence type="ECO:0000313" key="2">
    <source>
        <dbReference type="Proteomes" id="UP001144256"/>
    </source>
</evidence>